<reference evidence="1 2" key="1">
    <citation type="submission" date="2014-04" db="EMBL/GenBank/DDBJ databases">
        <authorList>
            <consortium name="DOE Joint Genome Institute"/>
            <person name="Kuo A."/>
            <person name="Martino E."/>
            <person name="Perotto S."/>
            <person name="Kohler A."/>
            <person name="Nagy L.G."/>
            <person name="Floudas D."/>
            <person name="Copeland A."/>
            <person name="Barry K.W."/>
            <person name="Cichocki N."/>
            <person name="Veneault-Fourrey C."/>
            <person name="LaButti K."/>
            <person name="Lindquist E.A."/>
            <person name="Lipzen A."/>
            <person name="Lundell T."/>
            <person name="Morin E."/>
            <person name="Murat C."/>
            <person name="Sun H."/>
            <person name="Tunlid A."/>
            <person name="Henrissat B."/>
            <person name="Grigoriev I.V."/>
            <person name="Hibbett D.S."/>
            <person name="Martin F."/>
            <person name="Nordberg H.P."/>
            <person name="Cantor M.N."/>
            <person name="Hua S.X."/>
        </authorList>
    </citation>
    <scope>NUCLEOTIDE SEQUENCE [LARGE SCALE GENOMIC DNA]</scope>
    <source>
        <strain evidence="1 2">Zn</strain>
    </source>
</reference>
<dbReference type="HOGENOM" id="CLU_2638690_0_0_1"/>
<gene>
    <name evidence="1" type="ORF">OIDMADRAFT_204669</name>
</gene>
<keyword evidence="2" id="KW-1185">Reference proteome</keyword>
<evidence type="ECO:0000313" key="1">
    <source>
        <dbReference type="EMBL" id="KIM96921.1"/>
    </source>
</evidence>
<dbReference type="AlphaFoldDB" id="A0A0C3H310"/>
<dbReference type="EMBL" id="KN832883">
    <property type="protein sequence ID" value="KIM96921.1"/>
    <property type="molecule type" value="Genomic_DNA"/>
</dbReference>
<dbReference type="Proteomes" id="UP000054321">
    <property type="component" value="Unassembled WGS sequence"/>
</dbReference>
<proteinExistence type="predicted"/>
<sequence>MERTSRLKKREDGRHFTWQLGVERKLQCDCYLRTGLISMPLIISKEEQHWMLQYAMEVRKLFNCYSRKGQIPEIGIL</sequence>
<organism evidence="1 2">
    <name type="scientific">Oidiodendron maius (strain Zn)</name>
    <dbReference type="NCBI Taxonomy" id="913774"/>
    <lineage>
        <taxon>Eukaryota</taxon>
        <taxon>Fungi</taxon>
        <taxon>Dikarya</taxon>
        <taxon>Ascomycota</taxon>
        <taxon>Pezizomycotina</taxon>
        <taxon>Leotiomycetes</taxon>
        <taxon>Leotiomycetes incertae sedis</taxon>
        <taxon>Myxotrichaceae</taxon>
        <taxon>Oidiodendron</taxon>
    </lineage>
</organism>
<name>A0A0C3H310_OIDMZ</name>
<reference evidence="2" key="2">
    <citation type="submission" date="2015-01" db="EMBL/GenBank/DDBJ databases">
        <title>Evolutionary Origins and Diversification of the Mycorrhizal Mutualists.</title>
        <authorList>
            <consortium name="DOE Joint Genome Institute"/>
            <consortium name="Mycorrhizal Genomics Consortium"/>
            <person name="Kohler A."/>
            <person name="Kuo A."/>
            <person name="Nagy L.G."/>
            <person name="Floudas D."/>
            <person name="Copeland A."/>
            <person name="Barry K.W."/>
            <person name="Cichocki N."/>
            <person name="Veneault-Fourrey C."/>
            <person name="LaButti K."/>
            <person name="Lindquist E.A."/>
            <person name="Lipzen A."/>
            <person name="Lundell T."/>
            <person name="Morin E."/>
            <person name="Murat C."/>
            <person name="Riley R."/>
            <person name="Ohm R."/>
            <person name="Sun H."/>
            <person name="Tunlid A."/>
            <person name="Henrissat B."/>
            <person name="Grigoriev I.V."/>
            <person name="Hibbett D.S."/>
            <person name="Martin F."/>
        </authorList>
    </citation>
    <scope>NUCLEOTIDE SEQUENCE [LARGE SCALE GENOMIC DNA]</scope>
    <source>
        <strain evidence="2">Zn</strain>
    </source>
</reference>
<protein>
    <submittedName>
        <fullName evidence="1">Uncharacterized protein</fullName>
    </submittedName>
</protein>
<accession>A0A0C3H310</accession>
<dbReference type="InParanoid" id="A0A0C3H310"/>
<evidence type="ECO:0000313" key="2">
    <source>
        <dbReference type="Proteomes" id="UP000054321"/>
    </source>
</evidence>